<dbReference type="AlphaFoldDB" id="A0AA88XQA1"/>
<proteinExistence type="predicted"/>
<dbReference type="Pfam" id="PF15019">
    <property type="entry name" value="C9orf72-like"/>
    <property type="match status" value="1"/>
</dbReference>
<name>A0AA88XQA1_PINIB</name>
<gene>
    <name evidence="1" type="ORF">FSP39_006837</name>
</gene>
<dbReference type="GO" id="GO:0005776">
    <property type="term" value="C:autophagosome"/>
    <property type="evidence" value="ECO:0007669"/>
    <property type="project" value="TreeGrafter"/>
</dbReference>
<evidence type="ECO:0000313" key="2">
    <source>
        <dbReference type="Proteomes" id="UP001186944"/>
    </source>
</evidence>
<dbReference type="GO" id="GO:0005085">
    <property type="term" value="F:guanyl-nucleotide exchange factor activity"/>
    <property type="evidence" value="ECO:0007669"/>
    <property type="project" value="InterPro"/>
</dbReference>
<sequence length="230" mass="26089">MSVKTFGIFQMMKTLAMFNSSHERMCSRLVSSTNPTSYHHDLWLQGSCQEDDSGQLHIQEILYSQYPTSVINLVSRDIKQSPKFTDHVVHNYNEHKNELIGLHSEDTDMNLPGRELFTDFDQADTLVHSLLDELDKLPADCGIREAYISQFVRVIQKKALSLIKYIEGETNYGAQPYKGGMRKLRQDLCIMSDGDFRIILAAAEKLKSGLYWFLFGSGDSIGRTPPGDVS</sequence>
<dbReference type="PROSITE" id="PS51835">
    <property type="entry name" value="DENN_C9ORF72"/>
    <property type="match status" value="1"/>
</dbReference>
<accession>A0AA88XQA1</accession>
<comment type="caution">
    <text evidence="1">The sequence shown here is derived from an EMBL/GenBank/DDBJ whole genome shotgun (WGS) entry which is preliminary data.</text>
</comment>
<dbReference type="PANTHER" id="PTHR31855">
    <property type="entry name" value="GUANINE NUCLEOTIDE EXCHANGE C9ORF72"/>
    <property type="match status" value="1"/>
</dbReference>
<dbReference type="GO" id="GO:0005768">
    <property type="term" value="C:endosome"/>
    <property type="evidence" value="ECO:0007669"/>
    <property type="project" value="TreeGrafter"/>
</dbReference>
<reference evidence="1" key="1">
    <citation type="submission" date="2019-08" db="EMBL/GenBank/DDBJ databases">
        <title>The improved chromosome-level genome for the pearl oyster Pinctada fucata martensii using PacBio sequencing and Hi-C.</title>
        <authorList>
            <person name="Zheng Z."/>
        </authorList>
    </citation>
    <scope>NUCLEOTIDE SEQUENCE</scope>
    <source>
        <strain evidence="1">ZZ-2019</strain>
        <tissue evidence="1">Adductor muscle</tissue>
    </source>
</reference>
<evidence type="ECO:0000313" key="1">
    <source>
        <dbReference type="EMBL" id="KAK3089825.1"/>
    </source>
</evidence>
<dbReference type="InterPro" id="IPR027819">
    <property type="entry name" value="C9orf72"/>
</dbReference>
<protein>
    <submittedName>
        <fullName evidence="1">Uncharacterized protein</fullName>
    </submittedName>
</protein>
<keyword evidence="2" id="KW-1185">Reference proteome</keyword>
<dbReference type="GO" id="GO:0006897">
    <property type="term" value="P:endocytosis"/>
    <property type="evidence" value="ECO:0007669"/>
    <property type="project" value="TreeGrafter"/>
</dbReference>
<organism evidence="1 2">
    <name type="scientific">Pinctada imbricata</name>
    <name type="common">Atlantic pearl-oyster</name>
    <name type="synonym">Pinctada martensii</name>
    <dbReference type="NCBI Taxonomy" id="66713"/>
    <lineage>
        <taxon>Eukaryota</taxon>
        <taxon>Metazoa</taxon>
        <taxon>Spiralia</taxon>
        <taxon>Lophotrochozoa</taxon>
        <taxon>Mollusca</taxon>
        <taxon>Bivalvia</taxon>
        <taxon>Autobranchia</taxon>
        <taxon>Pteriomorphia</taxon>
        <taxon>Pterioida</taxon>
        <taxon>Pterioidea</taxon>
        <taxon>Pteriidae</taxon>
        <taxon>Pinctada</taxon>
    </lineage>
</organism>
<dbReference type="GO" id="GO:0006914">
    <property type="term" value="P:autophagy"/>
    <property type="evidence" value="ECO:0007669"/>
    <property type="project" value="TreeGrafter"/>
</dbReference>
<dbReference type="Proteomes" id="UP001186944">
    <property type="component" value="Unassembled WGS sequence"/>
</dbReference>
<dbReference type="EMBL" id="VSWD01000010">
    <property type="protein sequence ID" value="KAK3089825.1"/>
    <property type="molecule type" value="Genomic_DNA"/>
</dbReference>
<dbReference type="PANTHER" id="PTHR31855:SF2">
    <property type="entry name" value="GUANINE NUCLEOTIDE EXCHANGE FACTOR C9ORF72"/>
    <property type="match status" value="1"/>
</dbReference>